<protein>
    <recommendedName>
        <fullName evidence="4">Transposase</fullName>
    </recommendedName>
</protein>
<feature type="compositionally biased region" description="Basic and acidic residues" evidence="1">
    <location>
        <begin position="77"/>
        <end position="87"/>
    </location>
</feature>
<feature type="region of interest" description="Disordered" evidence="1">
    <location>
        <begin position="52"/>
        <end position="87"/>
    </location>
</feature>
<feature type="compositionally biased region" description="Basic residues" evidence="1">
    <location>
        <begin position="138"/>
        <end position="158"/>
    </location>
</feature>
<evidence type="ECO:0000313" key="3">
    <source>
        <dbReference type="Proteomes" id="UP001617351"/>
    </source>
</evidence>
<evidence type="ECO:0000256" key="1">
    <source>
        <dbReference type="SAM" id="MobiDB-lite"/>
    </source>
</evidence>
<accession>A0ABW8ERL0</accession>
<comment type="caution">
    <text evidence="2">The sequence shown here is derived from an EMBL/GenBank/DDBJ whole genome shotgun (WGS) entry which is preliminary data.</text>
</comment>
<name>A0ABW8ERL0_STRT5</name>
<reference evidence="2 3" key="1">
    <citation type="submission" date="2024-10" db="EMBL/GenBank/DDBJ databases">
        <title>The Natural Products Discovery Center: Release of the First 8490 Sequenced Strains for Exploring Actinobacteria Biosynthetic Diversity.</title>
        <authorList>
            <person name="Kalkreuter E."/>
            <person name="Kautsar S.A."/>
            <person name="Yang D."/>
            <person name="Bader C.D."/>
            <person name="Teijaro C.N."/>
            <person name="Fluegel L."/>
            <person name="Davis C.M."/>
            <person name="Simpson J.R."/>
            <person name="Lauterbach L."/>
            <person name="Steele A.D."/>
            <person name="Gui C."/>
            <person name="Meng S."/>
            <person name="Li G."/>
            <person name="Viehrig K."/>
            <person name="Ye F."/>
            <person name="Su P."/>
            <person name="Kiefer A.F."/>
            <person name="Nichols A."/>
            <person name="Cepeda A.J."/>
            <person name="Yan W."/>
            <person name="Fan B."/>
            <person name="Jiang Y."/>
            <person name="Adhikari A."/>
            <person name="Zheng C.-J."/>
            <person name="Schuster L."/>
            <person name="Cowan T.M."/>
            <person name="Smanski M.J."/>
            <person name="Chevrette M.G."/>
            <person name="De Carvalho L.P.S."/>
            <person name="Shen B."/>
        </authorList>
    </citation>
    <scope>NUCLEOTIDE SEQUENCE [LARGE SCALE GENOMIC DNA]</scope>
    <source>
        <strain evidence="2 3">NPDC087220</strain>
    </source>
</reference>
<proteinExistence type="predicted"/>
<feature type="region of interest" description="Disordered" evidence="1">
    <location>
        <begin position="135"/>
        <end position="175"/>
    </location>
</feature>
<dbReference type="EMBL" id="JBIUYY010000022">
    <property type="protein sequence ID" value="MFJ2825819.1"/>
    <property type="molecule type" value="Genomic_DNA"/>
</dbReference>
<dbReference type="RefSeq" id="WP_402387609.1">
    <property type="nucleotide sequence ID" value="NZ_JBIUYY010000022.1"/>
</dbReference>
<organism evidence="2 3">
    <name type="scientific">Streptomyces toxytricini</name>
    <name type="common">Actinomyces toxytricini</name>
    <dbReference type="NCBI Taxonomy" id="67369"/>
    <lineage>
        <taxon>Bacteria</taxon>
        <taxon>Bacillati</taxon>
        <taxon>Actinomycetota</taxon>
        <taxon>Actinomycetes</taxon>
        <taxon>Kitasatosporales</taxon>
        <taxon>Streptomycetaceae</taxon>
        <taxon>Streptomyces</taxon>
    </lineage>
</organism>
<gene>
    <name evidence="2" type="ORF">ACIO7M_32600</name>
</gene>
<sequence>MPVAGELLLSLRRWRGLLPTRAAYPVAWTARLVVVPGAKAEPKVSKRARHLKAQAAEYEGDPAGPPAAVARNQADNDENHERLTANRREVEIRAMVTPAAWGSSPAAALDRAAARASDFGLTDSIIRRYWRSEFGRRPPTRRPSSSHRRAPHQPRHHLGFPPTRNTSGDLSHDAPWAPSQVTACCRGLSRRGPRVWL</sequence>
<keyword evidence="3" id="KW-1185">Reference proteome</keyword>
<evidence type="ECO:0008006" key="4">
    <source>
        <dbReference type="Google" id="ProtNLM"/>
    </source>
</evidence>
<evidence type="ECO:0000313" key="2">
    <source>
        <dbReference type="EMBL" id="MFJ2825819.1"/>
    </source>
</evidence>
<dbReference type="Proteomes" id="UP001617351">
    <property type="component" value="Unassembled WGS sequence"/>
</dbReference>